<reference evidence="10 11" key="1">
    <citation type="journal article" date="2018" name="Sci. Rep.">
        <title>Genomic signatures of local adaptation to the degree of environmental predictability in rotifers.</title>
        <authorList>
            <person name="Franch-Gras L."/>
            <person name="Hahn C."/>
            <person name="Garcia-Roger E.M."/>
            <person name="Carmona M.J."/>
            <person name="Serra M."/>
            <person name="Gomez A."/>
        </authorList>
    </citation>
    <scope>NUCLEOTIDE SEQUENCE [LARGE SCALE GENOMIC DNA]</scope>
    <source>
        <strain evidence="10">HYR1</strain>
    </source>
</reference>
<evidence type="ECO:0000256" key="4">
    <source>
        <dbReference type="ARBA" id="ARBA00022806"/>
    </source>
</evidence>
<keyword evidence="11" id="KW-1185">Reference proteome</keyword>
<accession>A0A3M7S7I2</accession>
<dbReference type="EC" id="3.6.4.13" evidence="1"/>
<dbReference type="PROSITE" id="PS00039">
    <property type="entry name" value="DEAD_ATP_HELICASE"/>
    <property type="match status" value="1"/>
</dbReference>
<evidence type="ECO:0000256" key="6">
    <source>
        <dbReference type="PROSITE-ProRule" id="PRU00552"/>
    </source>
</evidence>
<dbReference type="Gene3D" id="3.40.50.300">
    <property type="entry name" value="P-loop containing nucleotide triphosphate hydrolases"/>
    <property type="match status" value="2"/>
</dbReference>
<feature type="domain" description="DEAD-box RNA helicase Q" evidence="9">
    <location>
        <begin position="22"/>
        <end position="50"/>
    </location>
</feature>
<dbReference type="InterPro" id="IPR027417">
    <property type="entry name" value="P-loop_NTPase"/>
</dbReference>
<dbReference type="InterPro" id="IPR011545">
    <property type="entry name" value="DEAD/DEAH_box_helicase_dom"/>
</dbReference>
<keyword evidence="4 7" id="KW-0347">Helicase</keyword>
<keyword evidence="3 7" id="KW-0378">Hydrolase</keyword>
<dbReference type="STRING" id="10195.A0A3M7S7I2"/>
<dbReference type="GO" id="GO:0005524">
    <property type="term" value="F:ATP binding"/>
    <property type="evidence" value="ECO:0007669"/>
    <property type="project" value="UniProtKB-KW"/>
</dbReference>
<evidence type="ECO:0000256" key="1">
    <source>
        <dbReference type="ARBA" id="ARBA00012552"/>
    </source>
</evidence>
<feature type="domain" description="Helicase ATP-binding" evidence="8">
    <location>
        <begin position="53"/>
        <end position="222"/>
    </location>
</feature>
<evidence type="ECO:0000259" key="8">
    <source>
        <dbReference type="PROSITE" id="PS51192"/>
    </source>
</evidence>
<gene>
    <name evidence="10" type="ORF">BpHYR1_049170</name>
</gene>
<dbReference type="PROSITE" id="PS51195">
    <property type="entry name" value="Q_MOTIF"/>
    <property type="match status" value="1"/>
</dbReference>
<evidence type="ECO:0000256" key="5">
    <source>
        <dbReference type="ARBA" id="ARBA00022840"/>
    </source>
</evidence>
<comment type="similarity">
    <text evidence="7">Belongs to the DEAD box helicase family.</text>
</comment>
<dbReference type="InterPro" id="IPR001650">
    <property type="entry name" value="Helicase_C-like"/>
</dbReference>
<dbReference type="PROSITE" id="PS51192">
    <property type="entry name" value="HELICASE_ATP_BIND_1"/>
    <property type="match status" value="1"/>
</dbReference>
<dbReference type="EMBL" id="REGN01001894">
    <property type="protein sequence ID" value="RNA31784.1"/>
    <property type="molecule type" value="Genomic_DNA"/>
</dbReference>
<evidence type="ECO:0000256" key="7">
    <source>
        <dbReference type="RuleBase" id="RU000492"/>
    </source>
</evidence>
<comment type="caution">
    <text evidence="10">The sequence shown here is derived from an EMBL/GenBank/DDBJ whole genome shotgun (WGS) entry which is preliminary data.</text>
</comment>
<dbReference type="Pfam" id="PF00271">
    <property type="entry name" value="Helicase_C"/>
    <property type="match status" value="1"/>
</dbReference>
<proteinExistence type="inferred from homology"/>
<dbReference type="InterPro" id="IPR000629">
    <property type="entry name" value="RNA-helicase_DEAD-box_CS"/>
</dbReference>
<evidence type="ECO:0000256" key="3">
    <source>
        <dbReference type="ARBA" id="ARBA00022801"/>
    </source>
</evidence>
<dbReference type="OrthoDB" id="434041at2759"/>
<keyword evidence="2 7" id="KW-0547">Nucleotide-binding</keyword>
<evidence type="ECO:0000313" key="11">
    <source>
        <dbReference type="Proteomes" id="UP000276133"/>
    </source>
</evidence>
<evidence type="ECO:0000313" key="10">
    <source>
        <dbReference type="EMBL" id="RNA31784.1"/>
    </source>
</evidence>
<dbReference type="InterPro" id="IPR014001">
    <property type="entry name" value="Helicase_ATP-bd"/>
</dbReference>
<dbReference type="SUPFAM" id="SSF52540">
    <property type="entry name" value="P-loop containing nucleoside triphosphate hydrolases"/>
    <property type="match status" value="2"/>
</dbReference>
<organism evidence="10 11">
    <name type="scientific">Brachionus plicatilis</name>
    <name type="common">Marine rotifer</name>
    <name type="synonym">Brachionus muelleri</name>
    <dbReference type="NCBI Taxonomy" id="10195"/>
    <lineage>
        <taxon>Eukaryota</taxon>
        <taxon>Metazoa</taxon>
        <taxon>Spiralia</taxon>
        <taxon>Gnathifera</taxon>
        <taxon>Rotifera</taxon>
        <taxon>Eurotatoria</taxon>
        <taxon>Monogononta</taxon>
        <taxon>Pseudotrocha</taxon>
        <taxon>Ploima</taxon>
        <taxon>Brachionidae</taxon>
        <taxon>Brachionus</taxon>
    </lineage>
</organism>
<dbReference type="SMART" id="SM00487">
    <property type="entry name" value="DEXDc"/>
    <property type="match status" value="1"/>
</dbReference>
<protein>
    <recommendedName>
        <fullName evidence="1">RNA helicase</fullName>
        <ecNumber evidence="1">3.6.4.13</ecNumber>
    </recommendedName>
</protein>
<dbReference type="GO" id="GO:0003676">
    <property type="term" value="F:nucleic acid binding"/>
    <property type="evidence" value="ECO:0007669"/>
    <property type="project" value="InterPro"/>
</dbReference>
<dbReference type="PANTHER" id="PTHR47958">
    <property type="entry name" value="ATP-DEPENDENT RNA HELICASE DBP3"/>
    <property type="match status" value="1"/>
</dbReference>
<dbReference type="GO" id="GO:0016787">
    <property type="term" value="F:hydrolase activity"/>
    <property type="evidence" value="ECO:0007669"/>
    <property type="project" value="UniProtKB-KW"/>
</dbReference>
<keyword evidence="5 7" id="KW-0067">ATP-binding</keyword>
<evidence type="ECO:0000256" key="2">
    <source>
        <dbReference type="ARBA" id="ARBA00022741"/>
    </source>
</evidence>
<sequence>MQNPVEFNLKKRTKDIELDENVTFDDLMLSKPVLDGLRTSGFLKPSPIQLKAIPIGKLGLDLIVQAKSGTGKTCVFSILSLEQILASKSKALQVLVLAPTREVAIQISDCVKAIGHNFAKCQVFIGGQSINQDKTKVKNCQIAIGTPGRILHLIDKNLLNTTNIRLFILDEADKLLEPEFQDSINLIYSKMPLNKQMIFLSATYPTFMASYATRYMRSPTYVRLNIVDPSLRGIKQYYKITSFSKLQNKCFDAKTDELCKILGSVQFQQAIVFVNYQLKAESLSSTLNERGWHSIYTSGHIEQHQRNFAMNQLKQFKCRILVSTDLVIFF</sequence>
<dbReference type="Pfam" id="PF00270">
    <property type="entry name" value="DEAD"/>
    <property type="match status" value="1"/>
</dbReference>
<evidence type="ECO:0000259" key="9">
    <source>
        <dbReference type="PROSITE" id="PS51195"/>
    </source>
</evidence>
<dbReference type="InterPro" id="IPR014014">
    <property type="entry name" value="RNA_helicase_DEAD_Q_motif"/>
</dbReference>
<feature type="short sequence motif" description="Q motif" evidence="6">
    <location>
        <begin position="22"/>
        <end position="50"/>
    </location>
</feature>
<dbReference type="Proteomes" id="UP000276133">
    <property type="component" value="Unassembled WGS sequence"/>
</dbReference>
<dbReference type="AlphaFoldDB" id="A0A3M7S7I2"/>
<dbReference type="GO" id="GO:0003724">
    <property type="term" value="F:RNA helicase activity"/>
    <property type="evidence" value="ECO:0007669"/>
    <property type="project" value="UniProtKB-EC"/>
</dbReference>
<name>A0A3M7S7I2_BRAPC</name>